<evidence type="ECO:0000313" key="3">
    <source>
        <dbReference type="Proteomes" id="UP000006514"/>
    </source>
</evidence>
<feature type="compositionally biased region" description="Low complexity" evidence="1">
    <location>
        <begin position="156"/>
        <end position="165"/>
    </location>
</feature>
<feature type="compositionally biased region" description="Low complexity" evidence="1">
    <location>
        <begin position="239"/>
        <end position="255"/>
    </location>
</feature>
<dbReference type="InParanoid" id="J0D7X7"/>
<evidence type="ECO:0000256" key="1">
    <source>
        <dbReference type="SAM" id="MobiDB-lite"/>
    </source>
</evidence>
<proteinExistence type="predicted"/>
<sequence>MRAGSCRLAASVAVPVHGDVERTRAIAGDTASVPYEVCKTPALGGARVIALPAAFLVKSAAHVGGRAGSGALCFVQRDPDPVAKSERISLSTARPSTWASTAPGLHTLPYDLRFVRCILRLTRARACKTPSIHFHCLRLLLSMMPTSNTRWHHDAGPAPSSPRAGPDVRASAGALVKTRGTQRSSRAAQVLHVPAAARDQRRLSALAFSRMHAGSIQFDDGALARAGSRKEIDDGTTGSPSSPAVRRSARSALLVPVEASRGSERARP</sequence>
<dbReference type="Proteomes" id="UP000006514">
    <property type="component" value="Unassembled WGS sequence"/>
</dbReference>
<feature type="region of interest" description="Disordered" evidence="1">
    <location>
        <begin position="226"/>
        <end position="268"/>
    </location>
</feature>
<organism evidence="2 3">
    <name type="scientific">Auricularia subglabra (strain TFB-10046 / SS5)</name>
    <name type="common">White-rot fungus</name>
    <name type="synonym">Auricularia delicata (strain TFB10046)</name>
    <dbReference type="NCBI Taxonomy" id="717982"/>
    <lineage>
        <taxon>Eukaryota</taxon>
        <taxon>Fungi</taxon>
        <taxon>Dikarya</taxon>
        <taxon>Basidiomycota</taxon>
        <taxon>Agaricomycotina</taxon>
        <taxon>Agaricomycetes</taxon>
        <taxon>Auriculariales</taxon>
        <taxon>Auriculariaceae</taxon>
        <taxon>Auricularia</taxon>
    </lineage>
</organism>
<evidence type="ECO:0000313" key="2">
    <source>
        <dbReference type="EMBL" id="EJD35244.1"/>
    </source>
</evidence>
<protein>
    <submittedName>
        <fullName evidence="2">Uncharacterized protein</fullName>
    </submittedName>
</protein>
<gene>
    <name evidence="2" type="ORF">AURDEDRAFT_175666</name>
</gene>
<feature type="region of interest" description="Disordered" evidence="1">
    <location>
        <begin position="151"/>
        <end position="170"/>
    </location>
</feature>
<reference evidence="3" key="1">
    <citation type="journal article" date="2012" name="Science">
        <title>The Paleozoic origin of enzymatic lignin decomposition reconstructed from 31 fungal genomes.</title>
        <authorList>
            <person name="Floudas D."/>
            <person name="Binder M."/>
            <person name="Riley R."/>
            <person name="Barry K."/>
            <person name="Blanchette R.A."/>
            <person name="Henrissat B."/>
            <person name="Martinez A.T."/>
            <person name="Otillar R."/>
            <person name="Spatafora J.W."/>
            <person name="Yadav J.S."/>
            <person name="Aerts A."/>
            <person name="Benoit I."/>
            <person name="Boyd A."/>
            <person name="Carlson A."/>
            <person name="Copeland A."/>
            <person name="Coutinho P.M."/>
            <person name="de Vries R.P."/>
            <person name="Ferreira P."/>
            <person name="Findley K."/>
            <person name="Foster B."/>
            <person name="Gaskell J."/>
            <person name="Glotzer D."/>
            <person name="Gorecki P."/>
            <person name="Heitman J."/>
            <person name="Hesse C."/>
            <person name="Hori C."/>
            <person name="Igarashi K."/>
            <person name="Jurgens J.A."/>
            <person name="Kallen N."/>
            <person name="Kersten P."/>
            <person name="Kohler A."/>
            <person name="Kuees U."/>
            <person name="Kumar T.K.A."/>
            <person name="Kuo A."/>
            <person name="LaButti K."/>
            <person name="Larrondo L.F."/>
            <person name="Lindquist E."/>
            <person name="Ling A."/>
            <person name="Lombard V."/>
            <person name="Lucas S."/>
            <person name="Lundell T."/>
            <person name="Martin R."/>
            <person name="McLaughlin D.J."/>
            <person name="Morgenstern I."/>
            <person name="Morin E."/>
            <person name="Murat C."/>
            <person name="Nagy L.G."/>
            <person name="Nolan M."/>
            <person name="Ohm R.A."/>
            <person name="Patyshakuliyeva A."/>
            <person name="Rokas A."/>
            <person name="Ruiz-Duenas F.J."/>
            <person name="Sabat G."/>
            <person name="Salamov A."/>
            <person name="Samejima M."/>
            <person name="Schmutz J."/>
            <person name="Slot J.C."/>
            <person name="St John F."/>
            <person name="Stenlid J."/>
            <person name="Sun H."/>
            <person name="Sun S."/>
            <person name="Syed K."/>
            <person name="Tsang A."/>
            <person name="Wiebenga A."/>
            <person name="Young D."/>
            <person name="Pisabarro A."/>
            <person name="Eastwood D.C."/>
            <person name="Martin F."/>
            <person name="Cullen D."/>
            <person name="Grigoriev I.V."/>
            <person name="Hibbett D.S."/>
        </authorList>
    </citation>
    <scope>NUCLEOTIDE SEQUENCE [LARGE SCALE GENOMIC DNA]</scope>
    <source>
        <strain evidence="3">TFB10046</strain>
    </source>
</reference>
<dbReference type="AlphaFoldDB" id="J0D7X7"/>
<dbReference type="KEGG" id="adl:AURDEDRAFT_175666"/>
<dbReference type="EMBL" id="JH687897">
    <property type="protein sequence ID" value="EJD35244.1"/>
    <property type="molecule type" value="Genomic_DNA"/>
</dbReference>
<accession>J0D7X7</accession>
<keyword evidence="3" id="KW-1185">Reference proteome</keyword>
<name>J0D7X7_AURST</name>